<keyword evidence="7 8" id="KW-0234">DNA repair</keyword>
<comment type="caution">
    <text evidence="10">The sequence shown here is derived from an EMBL/GenBank/DDBJ whole genome shotgun (WGS) entry which is preliminary data.</text>
</comment>
<gene>
    <name evidence="10" type="primary">ung2</name>
    <name evidence="8" type="synonym">ung</name>
    <name evidence="10" type="ORF">KSF_048160</name>
</gene>
<evidence type="ECO:0000256" key="6">
    <source>
        <dbReference type="ARBA" id="ARBA00022801"/>
    </source>
</evidence>
<name>A0A8J3ILU8_9CHLR</name>
<dbReference type="InterPro" id="IPR002043">
    <property type="entry name" value="UDG_fam1"/>
</dbReference>
<dbReference type="Proteomes" id="UP000597444">
    <property type="component" value="Unassembled WGS sequence"/>
</dbReference>
<protein>
    <recommendedName>
        <fullName evidence="4 8">Uracil-DNA glycosylase</fullName>
        <shortName evidence="8">UDG</shortName>
        <ecNumber evidence="4 8">3.2.2.27</ecNumber>
    </recommendedName>
</protein>
<dbReference type="NCBIfam" id="NF003591">
    <property type="entry name" value="PRK05254.1-4"/>
    <property type="match status" value="1"/>
</dbReference>
<dbReference type="NCBIfam" id="TIGR00628">
    <property type="entry name" value="ung"/>
    <property type="match status" value="1"/>
</dbReference>
<keyword evidence="5 8" id="KW-0227">DNA damage</keyword>
<dbReference type="SUPFAM" id="SSF52141">
    <property type="entry name" value="Uracil-DNA glycosylase-like"/>
    <property type="match status" value="1"/>
</dbReference>
<proteinExistence type="inferred from homology"/>
<dbReference type="GO" id="GO:0097510">
    <property type="term" value="P:base-excision repair, AP site formation via deaminated base removal"/>
    <property type="evidence" value="ECO:0007669"/>
    <property type="project" value="TreeGrafter"/>
</dbReference>
<dbReference type="InterPro" id="IPR005122">
    <property type="entry name" value="Uracil-DNA_glycosylase-like"/>
</dbReference>
<organism evidence="10 11">
    <name type="scientific">Reticulibacter mediterranei</name>
    <dbReference type="NCBI Taxonomy" id="2778369"/>
    <lineage>
        <taxon>Bacteria</taxon>
        <taxon>Bacillati</taxon>
        <taxon>Chloroflexota</taxon>
        <taxon>Ktedonobacteria</taxon>
        <taxon>Ktedonobacterales</taxon>
        <taxon>Reticulibacteraceae</taxon>
        <taxon>Reticulibacter</taxon>
    </lineage>
</organism>
<dbReference type="NCBIfam" id="NF003592">
    <property type="entry name" value="PRK05254.1-5"/>
    <property type="match status" value="1"/>
</dbReference>
<dbReference type="EC" id="3.2.2.27" evidence="4 8"/>
<evidence type="ECO:0000256" key="8">
    <source>
        <dbReference type="HAMAP-Rule" id="MF_00148"/>
    </source>
</evidence>
<dbReference type="Pfam" id="PF03167">
    <property type="entry name" value="UDG"/>
    <property type="match status" value="1"/>
</dbReference>
<dbReference type="PANTHER" id="PTHR11264">
    <property type="entry name" value="URACIL-DNA GLYCOSYLASE"/>
    <property type="match status" value="1"/>
</dbReference>
<dbReference type="InterPro" id="IPR036895">
    <property type="entry name" value="Uracil-DNA_glycosylase-like_sf"/>
</dbReference>
<keyword evidence="8" id="KW-0963">Cytoplasm</keyword>
<dbReference type="SMART" id="SM00986">
    <property type="entry name" value="UDG"/>
    <property type="match status" value="1"/>
</dbReference>
<evidence type="ECO:0000256" key="4">
    <source>
        <dbReference type="ARBA" id="ARBA00012030"/>
    </source>
</evidence>
<dbReference type="HAMAP" id="MF_00148">
    <property type="entry name" value="UDG"/>
    <property type="match status" value="1"/>
</dbReference>
<dbReference type="NCBIfam" id="NF003589">
    <property type="entry name" value="PRK05254.1-2"/>
    <property type="match status" value="1"/>
</dbReference>
<dbReference type="FunFam" id="3.40.470.10:FF:000001">
    <property type="entry name" value="Uracil-DNA glycosylase"/>
    <property type="match status" value="1"/>
</dbReference>
<evidence type="ECO:0000259" key="9">
    <source>
        <dbReference type="SMART" id="SM00986"/>
    </source>
</evidence>
<keyword evidence="11" id="KW-1185">Reference proteome</keyword>
<evidence type="ECO:0000256" key="3">
    <source>
        <dbReference type="ARBA" id="ARBA00008184"/>
    </source>
</evidence>
<comment type="catalytic activity">
    <reaction evidence="1 8">
        <text>Hydrolyzes single-stranded DNA or mismatched double-stranded DNA and polynucleotides, releasing free uracil.</text>
        <dbReference type="EC" id="3.2.2.27"/>
    </reaction>
</comment>
<sequence>MVKTTLPEDWQDLLADELEKPYFQQLYNFVLEERQKHTIFPPAKEVFSALRLTPYERVKVMLLGQDPYHDHNQAHGLCFSVRPGITPPPSLRNIFKELHDDLGCSIPNNGYLVPWAEQGVLLLNAVLTVRAHEAASHANKGWETFTDAIIRKVSDKPDPVVFVLWGNYARKKKALIDKSRHVIVESAHPSPLSAKQFMGSRPFSKINDALRGFGKEEINWQLPDL</sequence>
<keyword evidence="6 8" id="KW-0378">Hydrolase</keyword>
<evidence type="ECO:0000313" key="11">
    <source>
        <dbReference type="Proteomes" id="UP000597444"/>
    </source>
</evidence>
<dbReference type="PANTHER" id="PTHR11264:SF0">
    <property type="entry name" value="URACIL-DNA GLYCOSYLASE"/>
    <property type="match status" value="1"/>
</dbReference>
<dbReference type="GO" id="GO:0004844">
    <property type="term" value="F:uracil DNA N-glycosylase activity"/>
    <property type="evidence" value="ECO:0007669"/>
    <property type="project" value="UniProtKB-UniRule"/>
</dbReference>
<dbReference type="Gene3D" id="3.40.470.10">
    <property type="entry name" value="Uracil-DNA glycosylase-like domain"/>
    <property type="match status" value="1"/>
</dbReference>
<dbReference type="EMBL" id="BNJK01000001">
    <property type="protein sequence ID" value="GHO94768.1"/>
    <property type="molecule type" value="Genomic_DNA"/>
</dbReference>
<reference evidence="10" key="1">
    <citation type="submission" date="2020-10" db="EMBL/GenBank/DDBJ databases">
        <title>Taxonomic study of unclassified bacteria belonging to the class Ktedonobacteria.</title>
        <authorList>
            <person name="Yabe S."/>
            <person name="Wang C.M."/>
            <person name="Zheng Y."/>
            <person name="Sakai Y."/>
            <person name="Cavaletti L."/>
            <person name="Monciardini P."/>
            <person name="Donadio S."/>
        </authorList>
    </citation>
    <scope>NUCLEOTIDE SEQUENCE</scope>
    <source>
        <strain evidence="10">ID150040</strain>
    </source>
</reference>
<dbReference type="GO" id="GO:0005737">
    <property type="term" value="C:cytoplasm"/>
    <property type="evidence" value="ECO:0007669"/>
    <property type="project" value="UniProtKB-SubCell"/>
</dbReference>
<comment type="similarity">
    <text evidence="3 8">Belongs to the uracil-DNA glycosylase (UDG) superfamily. UNG family.</text>
</comment>
<evidence type="ECO:0000256" key="5">
    <source>
        <dbReference type="ARBA" id="ARBA00022763"/>
    </source>
</evidence>
<dbReference type="SMART" id="SM00987">
    <property type="entry name" value="UreE_C"/>
    <property type="match status" value="1"/>
</dbReference>
<feature type="active site" description="Proton acceptor" evidence="8">
    <location>
        <position position="66"/>
    </location>
</feature>
<evidence type="ECO:0000256" key="7">
    <source>
        <dbReference type="ARBA" id="ARBA00023204"/>
    </source>
</evidence>
<dbReference type="RefSeq" id="WP_220205483.1">
    <property type="nucleotide sequence ID" value="NZ_BNJK01000001.1"/>
</dbReference>
<evidence type="ECO:0000256" key="1">
    <source>
        <dbReference type="ARBA" id="ARBA00001400"/>
    </source>
</evidence>
<evidence type="ECO:0000256" key="2">
    <source>
        <dbReference type="ARBA" id="ARBA00002631"/>
    </source>
</evidence>
<feature type="domain" description="Uracil-DNA glycosylase-like" evidence="9">
    <location>
        <begin position="51"/>
        <end position="210"/>
    </location>
</feature>
<dbReference type="AlphaFoldDB" id="A0A8J3ILU8"/>
<dbReference type="CDD" id="cd10027">
    <property type="entry name" value="UDG-F1-like"/>
    <property type="match status" value="1"/>
</dbReference>
<comment type="function">
    <text evidence="2 8">Excises uracil residues from the DNA which can arise as a result of misincorporation of dUMP residues by DNA polymerase or due to deamination of cytosine.</text>
</comment>
<comment type="subcellular location">
    <subcellularLocation>
        <location evidence="8">Cytoplasm</location>
    </subcellularLocation>
</comment>
<dbReference type="NCBIfam" id="NF003588">
    <property type="entry name" value="PRK05254.1-1"/>
    <property type="match status" value="1"/>
</dbReference>
<evidence type="ECO:0000313" key="10">
    <source>
        <dbReference type="EMBL" id="GHO94768.1"/>
    </source>
</evidence>
<accession>A0A8J3ILU8</accession>